<dbReference type="CDD" id="cd21965">
    <property type="entry name" value="Zn-C2H2_CALCOCO1_TAX1BP1_like"/>
    <property type="match status" value="1"/>
</dbReference>
<protein>
    <submittedName>
        <fullName evidence="8">Zn-C2H2_12 domain-containing protein</fullName>
    </submittedName>
</protein>
<dbReference type="InterPro" id="IPR041641">
    <property type="entry name" value="CALCOCO1/2_Zn_UBZ1"/>
</dbReference>
<reference evidence="8" key="2">
    <citation type="submission" date="2020-05" db="UniProtKB">
        <authorList>
            <consortium name="EnsemblMetazoa"/>
        </authorList>
    </citation>
    <scope>IDENTIFICATION</scope>
    <source>
        <strain evidence="8">Epiroticus2</strain>
    </source>
</reference>
<evidence type="ECO:0000256" key="5">
    <source>
        <dbReference type="SAM" id="Coils"/>
    </source>
</evidence>
<dbReference type="VEuPathDB" id="VectorBase:AEPI002652"/>
<feature type="region of interest" description="Disordered" evidence="6">
    <location>
        <begin position="155"/>
        <end position="180"/>
    </location>
</feature>
<dbReference type="Proteomes" id="UP000075885">
    <property type="component" value="Unassembled WGS sequence"/>
</dbReference>
<feature type="region of interest" description="Disordered" evidence="6">
    <location>
        <begin position="280"/>
        <end position="299"/>
    </location>
</feature>
<sequence length="373" mass="41576">MSITVEPNAPTSQQALQAALQTLKERCQTFQRRIALLEEENDSLRSLQTKSTIAEQLHDTSRPIDQTELRQLRESVAELSHQKMQLAEQIAMLDTENRQLWRRLSLIVKDLGEVNVGPSTTLVTVNQQQQLPRVPAPPATASHQTGQNLIRSRTFTKHAPNPKLRERVQRDGSTDEEPLNLDDISLLNTCGLLEASGMEVGQDEELLRAALEANPDLGRCTEGLMDIQRELARQQTHMRDLYNQFAAELTKGMKAESEKLMKDVMVEVLECELPPRKGTGFYAAPKPGGGQSRSRSASPTTRMFGLLLQEQLRAGGTKRTCPMCGLPYGPETAFDVFQAHVESHFLADGEMEELSLDRAAAHDYTTSQTVGEF</sequence>
<dbReference type="Pfam" id="PF18112">
    <property type="entry name" value="Zn-C2H2_12"/>
    <property type="match status" value="1"/>
</dbReference>
<feature type="compositionally biased region" description="Basic and acidic residues" evidence="6">
    <location>
        <begin position="163"/>
        <end position="173"/>
    </location>
</feature>
<accession>A0A182P6V2</accession>
<dbReference type="AlphaFoldDB" id="A0A182P6V2"/>
<evidence type="ECO:0000256" key="6">
    <source>
        <dbReference type="SAM" id="MobiDB-lite"/>
    </source>
</evidence>
<evidence type="ECO:0000313" key="8">
    <source>
        <dbReference type="EnsemblMetazoa" id="AEPI002652-PA"/>
    </source>
</evidence>
<reference evidence="9" key="1">
    <citation type="submission" date="2013-03" db="EMBL/GenBank/DDBJ databases">
        <title>The Genome Sequence of Anopheles epiroticus epiroticus2.</title>
        <authorList>
            <consortium name="The Broad Institute Genomics Platform"/>
            <person name="Neafsey D.E."/>
            <person name="Howell P."/>
            <person name="Walker B."/>
            <person name="Young S.K."/>
            <person name="Zeng Q."/>
            <person name="Gargeya S."/>
            <person name="Fitzgerald M."/>
            <person name="Haas B."/>
            <person name="Abouelleil A."/>
            <person name="Allen A.W."/>
            <person name="Alvarado L."/>
            <person name="Arachchi H.M."/>
            <person name="Berlin A.M."/>
            <person name="Chapman S.B."/>
            <person name="Gainer-Dewar J."/>
            <person name="Goldberg J."/>
            <person name="Griggs A."/>
            <person name="Gujja S."/>
            <person name="Hansen M."/>
            <person name="Howarth C."/>
            <person name="Imamovic A."/>
            <person name="Ireland A."/>
            <person name="Larimer J."/>
            <person name="McCowan C."/>
            <person name="Murphy C."/>
            <person name="Pearson M."/>
            <person name="Poon T.W."/>
            <person name="Priest M."/>
            <person name="Roberts A."/>
            <person name="Saif S."/>
            <person name="Shea T."/>
            <person name="Sisk P."/>
            <person name="Sykes S."/>
            <person name="Wortman J."/>
            <person name="Nusbaum C."/>
            <person name="Birren B."/>
        </authorList>
    </citation>
    <scope>NUCLEOTIDE SEQUENCE [LARGE SCALE GENOMIC DNA]</scope>
    <source>
        <strain evidence="9">Epiroticus2</strain>
    </source>
</reference>
<evidence type="ECO:0000256" key="1">
    <source>
        <dbReference type="ARBA" id="ARBA00022723"/>
    </source>
</evidence>
<proteinExistence type="predicted"/>
<dbReference type="GO" id="GO:0008270">
    <property type="term" value="F:zinc ion binding"/>
    <property type="evidence" value="ECO:0007669"/>
    <property type="project" value="UniProtKB-KW"/>
</dbReference>
<keyword evidence="2" id="KW-0863">Zinc-finger</keyword>
<evidence type="ECO:0000259" key="7">
    <source>
        <dbReference type="Pfam" id="PF18112"/>
    </source>
</evidence>
<keyword evidence="9" id="KW-1185">Reference proteome</keyword>
<dbReference type="EnsemblMetazoa" id="AEPI002652-RA">
    <property type="protein sequence ID" value="AEPI002652-PA"/>
    <property type="gene ID" value="AEPI002652"/>
</dbReference>
<dbReference type="STRING" id="199890.A0A182P6V2"/>
<evidence type="ECO:0000256" key="3">
    <source>
        <dbReference type="ARBA" id="ARBA00022833"/>
    </source>
</evidence>
<keyword evidence="1" id="KW-0479">Metal-binding</keyword>
<keyword evidence="4 5" id="KW-0175">Coiled coil</keyword>
<evidence type="ECO:0000256" key="4">
    <source>
        <dbReference type="ARBA" id="ARBA00023054"/>
    </source>
</evidence>
<keyword evidence="3" id="KW-0862">Zinc</keyword>
<feature type="domain" description="UBZ1-type" evidence="7">
    <location>
        <begin position="319"/>
        <end position="345"/>
    </location>
</feature>
<evidence type="ECO:0000313" key="9">
    <source>
        <dbReference type="Proteomes" id="UP000075885"/>
    </source>
</evidence>
<organism evidence="8 9">
    <name type="scientific">Anopheles epiroticus</name>
    <dbReference type="NCBI Taxonomy" id="199890"/>
    <lineage>
        <taxon>Eukaryota</taxon>
        <taxon>Metazoa</taxon>
        <taxon>Ecdysozoa</taxon>
        <taxon>Arthropoda</taxon>
        <taxon>Hexapoda</taxon>
        <taxon>Insecta</taxon>
        <taxon>Pterygota</taxon>
        <taxon>Neoptera</taxon>
        <taxon>Endopterygota</taxon>
        <taxon>Diptera</taxon>
        <taxon>Nematocera</taxon>
        <taxon>Culicoidea</taxon>
        <taxon>Culicidae</taxon>
        <taxon>Anophelinae</taxon>
        <taxon>Anopheles</taxon>
    </lineage>
</organism>
<feature type="coiled-coil region" evidence="5">
    <location>
        <begin position="13"/>
        <end position="96"/>
    </location>
</feature>
<name>A0A182P6V2_9DIPT</name>
<evidence type="ECO:0000256" key="2">
    <source>
        <dbReference type="ARBA" id="ARBA00022771"/>
    </source>
</evidence>